<name>A0AAN6Q1I9_9PEZI</name>
<organism evidence="2 3">
    <name type="scientific">Parathielavia hyrcaniae</name>
    <dbReference type="NCBI Taxonomy" id="113614"/>
    <lineage>
        <taxon>Eukaryota</taxon>
        <taxon>Fungi</taxon>
        <taxon>Dikarya</taxon>
        <taxon>Ascomycota</taxon>
        <taxon>Pezizomycotina</taxon>
        <taxon>Sordariomycetes</taxon>
        <taxon>Sordariomycetidae</taxon>
        <taxon>Sordariales</taxon>
        <taxon>Chaetomiaceae</taxon>
        <taxon>Parathielavia</taxon>
    </lineage>
</organism>
<protein>
    <submittedName>
        <fullName evidence="2">Uncharacterized protein</fullName>
    </submittedName>
</protein>
<dbReference type="Pfam" id="PF23151">
    <property type="entry name" value="NuiA_2"/>
    <property type="match status" value="1"/>
</dbReference>
<proteinExistence type="predicted"/>
<comment type="caution">
    <text evidence="2">The sequence shown here is derived from an EMBL/GenBank/DDBJ whole genome shotgun (WGS) entry which is preliminary data.</text>
</comment>
<dbReference type="PANTHER" id="PTHR42093">
    <property type="match status" value="1"/>
</dbReference>
<feature type="region of interest" description="Disordered" evidence="1">
    <location>
        <begin position="1"/>
        <end position="48"/>
    </location>
</feature>
<reference evidence="2" key="1">
    <citation type="journal article" date="2023" name="Mol. Phylogenet. Evol.">
        <title>Genome-scale phylogeny and comparative genomics of the fungal order Sordariales.</title>
        <authorList>
            <person name="Hensen N."/>
            <person name="Bonometti L."/>
            <person name="Westerberg I."/>
            <person name="Brannstrom I.O."/>
            <person name="Guillou S."/>
            <person name="Cros-Aarteil S."/>
            <person name="Calhoun S."/>
            <person name="Haridas S."/>
            <person name="Kuo A."/>
            <person name="Mondo S."/>
            <person name="Pangilinan J."/>
            <person name="Riley R."/>
            <person name="LaButti K."/>
            <person name="Andreopoulos B."/>
            <person name="Lipzen A."/>
            <person name="Chen C."/>
            <person name="Yan M."/>
            <person name="Daum C."/>
            <person name="Ng V."/>
            <person name="Clum A."/>
            <person name="Steindorff A."/>
            <person name="Ohm R.A."/>
            <person name="Martin F."/>
            <person name="Silar P."/>
            <person name="Natvig D.O."/>
            <person name="Lalanne C."/>
            <person name="Gautier V."/>
            <person name="Ament-Velasquez S.L."/>
            <person name="Kruys A."/>
            <person name="Hutchinson M.I."/>
            <person name="Powell A.J."/>
            <person name="Barry K."/>
            <person name="Miller A.N."/>
            <person name="Grigoriev I.V."/>
            <person name="Debuchy R."/>
            <person name="Gladieux P."/>
            <person name="Hiltunen Thoren M."/>
            <person name="Johannesson H."/>
        </authorList>
    </citation>
    <scope>NUCLEOTIDE SEQUENCE</scope>
    <source>
        <strain evidence="2">CBS 757.83</strain>
    </source>
</reference>
<evidence type="ECO:0000313" key="3">
    <source>
        <dbReference type="Proteomes" id="UP001305647"/>
    </source>
</evidence>
<dbReference type="Proteomes" id="UP001305647">
    <property type="component" value="Unassembled WGS sequence"/>
</dbReference>
<evidence type="ECO:0000256" key="1">
    <source>
        <dbReference type="SAM" id="MobiDB-lite"/>
    </source>
</evidence>
<accession>A0AAN6Q1I9</accession>
<evidence type="ECO:0000313" key="2">
    <source>
        <dbReference type="EMBL" id="KAK4101046.1"/>
    </source>
</evidence>
<dbReference type="AlphaFoldDB" id="A0AAN6Q1I9"/>
<reference evidence="2" key="2">
    <citation type="submission" date="2023-05" db="EMBL/GenBank/DDBJ databases">
        <authorList>
            <consortium name="Lawrence Berkeley National Laboratory"/>
            <person name="Steindorff A."/>
            <person name="Hensen N."/>
            <person name="Bonometti L."/>
            <person name="Westerberg I."/>
            <person name="Brannstrom I.O."/>
            <person name="Guillou S."/>
            <person name="Cros-Aarteil S."/>
            <person name="Calhoun S."/>
            <person name="Haridas S."/>
            <person name="Kuo A."/>
            <person name="Mondo S."/>
            <person name="Pangilinan J."/>
            <person name="Riley R."/>
            <person name="Labutti K."/>
            <person name="Andreopoulos B."/>
            <person name="Lipzen A."/>
            <person name="Chen C."/>
            <person name="Yanf M."/>
            <person name="Daum C."/>
            <person name="Ng V."/>
            <person name="Clum A."/>
            <person name="Ohm R."/>
            <person name="Martin F."/>
            <person name="Silar P."/>
            <person name="Natvig D."/>
            <person name="Lalanne C."/>
            <person name="Gautier V."/>
            <person name="Ament-Velasquez S.L."/>
            <person name="Kruys A."/>
            <person name="Hutchinson M.I."/>
            <person name="Powell A.J."/>
            <person name="Barry K."/>
            <person name="Miller A.N."/>
            <person name="Grigoriev I.V."/>
            <person name="Debuchy R."/>
            <person name="Gladieux P."/>
            <person name="Thoren M.H."/>
            <person name="Johannesson H."/>
        </authorList>
    </citation>
    <scope>NUCLEOTIDE SEQUENCE</scope>
    <source>
        <strain evidence="2">CBS 757.83</strain>
    </source>
</reference>
<dbReference type="InterPro" id="IPR056539">
    <property type="entry name" value="NuiA-like"/>
</dbReference>
<gene>
    <name evidence="2" type="ORF">N658DRAFT_516234</name>
</gene>
<dbReference type="PANTHER" id="PTHR42093:SF1">
    <property type="match status" value="1"/>
</dbReference>
<dbReference type="EMBL" id="MU863637">
    <property type="protein sequence ID" value="KAK4101046.1"/>
    <property type="molecule type" value="Genomic_DNA"/>
</dbReference>
<sequence length="181" mass="19245">MASSSSADQADRDYMAFLDKANEDPAKGVAATNKEKEEGGRSFRTTEGGVEVPRVLTRVCGGGGGGSGVFYVSDADEPFEAVALGWDEGGRGLPDEEEFAGLIGHWDPANAQVEIMDPVDWDRNGQYTEIVDAVRDVGQGNDVRVYRVAREGVKAEYWVVTTEGKGKGAKLVGAKALAVES</sequence>
<keyword evidence="3" id="KW-1185">Reference proteome</keyword>
<feature type="compositionally biased region" description="Basic and acidic residues" evidence="1">
    <location>
        <begin position="9"/>
        <end position="26"/>
    </location>
</feature>